<dbReference type="Gene3D" id="3.55.50.10">
    <property type="entry name" value="Baseplate protein-like domains"/>
    <property type="match status" value="1"/>
</dbReference>
<comment type="similarity">
    <text evidence="1">Belongs to the VgrG protein family.</text>
</comment>
<keyword evidence="7" id="KW-1185">Reference proteome</keyword>
<comment type="caution">
    <text evidence="6">The sequence shown here is derived from an EMBL/GenBank/DDBJ whole genome shotgun (WGS) entry which is preliminary data.</text>
</comment>
<dbReference type="InterPro" id="IPR037026">
    <property type="entry name" value="Vgr_OB-fold_dom_sf"/>
</dbReference>
<dbReference type="Proteomes" id="UP001204621">
    <property type="component" value="Unassembled WGS sequence"/>
</dbReference>
<dbReference type="SUPFAM" id="SSF69255">
    <property type="entry name" value="gp5 N-terminal domain-like"/>
    <property type="match status" value="1"/>
</dbReference>
<feature type="region of interest" description="Disordered" evidence="2">
    <location>
        <begin position="431"/>
        <end position="458"/>
    </location>
</feature>
<reference evidence="6 7" key="1">
    <citation type="submission" date="2022-08" db="EMBL/GenBank/DDBJ databases">
        <title>Reclassification of Massilia species as members of the genera Telluria, Duganella, Pseudoduganella, Mokoshia gen. nov. and Zemynaea gen. nov. using orthogonal and non-orthogonal genome-based approaches.</title>
        <authorList>
            <person name="Bowman J.P."/>
        </authorList>
    </citation>
    <scope>NUCLEOTIDE SEQUENCE [LARGE SCALE GENOMIC DNA]</scope>
    <source>
        <strain evidence="6 7">JCM 31606</strain>
    </source>
</reference>
<dbReference type="InterPro" id="IPR006533">
    <property type="entry name" value="T6SS_Vgr_RhsGE"/>
</dbReference>
<feature type="domain" description="Putative type VI secretion system Rhs element associated Vgr" evidence="5">
    <location>
        <begin position="564"/>
        <end position="666"/>
    </location>
</feature>
<feature type="domain" description="DUF2345" evidence="4">
    <location>
        <begin position="704"/>
        <end position="858"/>
    </location>
</feature>
<dbReference type="Gene3D" id="2.30.110.50">
    <property type="match status" value="1"/>
</dbReference>
<evidence type="ECO:0000313" key="6">
    <source>
        <dbReference type="EMBL" id="MCS0657013.1"/>
    </source>
</evidence>
<accession>A0ABT2CSQ4</accession>
<dbReference type="Gene3D" id="2.40.50.230">
    <property type="entry name" value="Gp5 N-terminal domain"/>
    <property type="match status" value="1"/>
</dbReference>
<sequence>MPPLASLFAAHFTQDTRLLRLTTPLGDDVLLAESVHGEESIGNGYRFLITALSLDAGISLRSLLGQPVSLELRTVERGVWRPFHGHVSSAEIKGANGGFARYALTLEPWTAFLAHGRDSRIFQDKTVLDILDTVFSGWQGQGRLAPEWRLDVADRSVYPVRSLTTQYQESDLAFSERLMSEEGLFYFFEHERDAHRLVIADHNGAFAANAQAAVRFTQPGAVMKEDSMDRWRREVRLQTNAVELSSWDYRTRGVRPVSCASPSDIQLVCRDVPGQYAYANRQHGERMAERQLQAIEVRCETFTGAGTVRTLAPGTTFRLDGHAVADREPDGERTFLVTRVSHLMHNNLSAELKGAVVERLGDTTAGLGERALYRNRIDAIRSTVPYRSGGPMRPRPTVRGQQTAVVVGPPGAAIHTDRDHRVKVQFHWQRGAGNQPSHNRLSHPNPEGQTGAPGDDSAGTWVRVATPLAPIAGANWGSHALPRVGQEVLVDFMDGDIDRPVIIGSVYNGCGEMDAQFNKISHGAGAATGNAPMWFPGETDGHAHPAALSGIKSQAMQASQDGSGAYSQLVFDDTAGQARLSLQRHAAAHKGTDELNLGCLRHQADNQLLQPAGFGAEFKSEHSVALRAGQGMLLSADVHGDQMDSRAASEQIAARRAMQRTYAETAATHNAKLPGEVLDNGEVAVVAKLGAAAETVNFASSGSTAYSEPQLQLSSPKGIVATTPANAVLNAGGTTSISAAADINLVVTSNYGHAVAAGICFFTYGKINHSRRPNQETGIRFHAATGHVVCQSISGATNLVADKCVTVASVSGGVRAAAKTYVLLAAQGVAMKLEGGDITIQAPGKVEFKSGTKELGGPVDGSLSTTVLPQPDQIYNEAFVVVDEETKKPLAHVRYRLESESGIVIEGITDACGRTQRIFSSKREKLTLHLPKEE</sequence>
<dbReference type="NCBIfam" id="TIGR03361">
    <property type="entry name" value="VI_Rhs_Vgr"/>
    <property type="match status" value="1"/>
</dbReference>
<dbReference type="Gene3D" id="4.10.220.110">
    <property type="match status" value="1"/>
</dbReference>
<evidence type="ECO:0000259" key="5">
    <source>
        <dbReference type="Pfam" id="PF13296"/>
    </source>
</evidence>
<dbReference type="InterPro" id="IPR006531">
    <property type="entry name" value="Gp5/Vgr_OB"/>
</dbReference>
<proteinExistence type="inferred from homology"/>
<evidence type="ECO:0000259" key="4">
    <source>
        <dbReference type="Pfam" id="PF10106"/>
    </source>
</evidence>
<dbReference type="RefSeq" id="WP_258810180.1">
    <property type="nucleotide sequence ID" value="NZ_JANUGU010000001.1"/>
</dbReference>
<organism evidence="6 7">
    <name type="scientific">Massilia terrae</name>
    <dbReference type="NCBI Taxonomy" id="1811224"/>
    <lineage>
        <taxon>Bacteria</taxon>
        <taxon>Pseudomonadati</taxon>
        <taxon>Pseudomonadota</taxon>
        <taxon>Betaproteobacteria</taxon>
        <taxon>Burkholderiales</taxon>
        <taxon>Oxalobacteraceae</taxon>
        <taxon>Telluria group</taxon>
        <taxon>Massilia</taxon>
    </lineage>
</organism>
<feature type="domain" description="Gp5/Type VI secretion system Vgr protein OB-fold" evidence="3">
    <location>
        <begin position="455"/>
        <end position="507"/>
    </location>
</feature>
<dbReference type="Pfam" id="PF13296">
    <property type="entry name" value="T6SS_Vgr"/>
    <property type="match status" value="1"/>
</dbReference>
<dbReference type="Pfam" id="PF10106">
    <property type="entry name" value="DUF2345"/>
    <property type="match status" value="1"/>
</dbReference>
<gene>
    <name evidence="6" type="primary">vgrG</name>
    <name evidence="6" type="ORF">NX778_02925</name>
</gene>
<dbReference type="InterPro" id="IPR028244">
    <property type="entry name" value="T6SS_Rhs_Vgr_dom"/>
</dbReference>
<evidence type="ECO:0000256" key="2">
    <source>
        <dbReference type="SAM" id="MobiDB-lite"/>
    </source>
</evidence>
<dbReference type="SUPFAM" id="SSF69279">
    <property type="entry name" value="Phage tail proteins"/>
    <property type="match status" value="2"/>
</dbReference>
<evidence type="ECO:0000259" key="3">
    <source>
        <dbReference type="Pfam" id="PF04717"/>
    </source>
</evidence>
<dbReference type="NCBIfam" id="TIGR01646">
    <property type="entry name" value="vgr_GE"/>
    <property type="match status" value="1"/>
</dbReference>
<dbReference type="Pfam" id="PF04717">
    <property type="entry name" value="Phage_base_V"/>
    <property type="match status" value="1"/>
</dbReference>
<dbReference type="InterPro" id="IPR018769">
    <property type="entry name" value="VgrG2_DUF2345"/>
</dbReference>
<evidence type="ECO:0000256" key="1">
    <source>
        <dbReference type="ARBA" id="ARBA00005558"/>
    </source>
</evidence>
<dbReference type="InterPro" id="IPR017847">
    <property type="entry name" value="T6SS_RhsGE_Vgr_subset"/>
</dbReference>
<name>A0ABT2CSQ4_9BURK</name>
<dbReference type="EMBL" id="JANUGU010000001">
    <property type="protein sequence ID" value="MCS0657013.1"/>
    <property type="molecule type" value="Genomic_DNA"/>
</dbReference>
<protein>
    <submittedName>
        <fullName evidence="6">Type VI secretion system tip protein VgrG</fullName>
    </submittedName>
</protein>
<dbReference type="Pfam" id="PF05954">
    <property type="entry name" value="Phage_GPD"/>
    <property type="match status" value="1"/>
</dbReference>
<evidence type="ECO:0000313" key="7">
    <source>
        <dbReference type="Proteomes" id="UP001204621"/>
    </source>
</evidence>